<reference evidence="1 2" key="1">
    <citation type="journal article" date="2011" name="J. Bacteriol.">
        <title>Complete genome sequence of the polycyclic aromatic hydrocarbon-degrading bacterium Alteromonas sp. strain SN2.</title>
        <authorList>
            <person name="Jin H.M."/>
            <person name="Jeong H."/>
            <person name="Moon E.J."/>
            <person name="Math R.K."/>
            <person name="Lee K."/>
            <person name="Kim H.J."/>
            <person name="Jeon C.O."/>
            <person name="Oh T.K."/>
            <person name="Kim J.F."/>
        </authorList>
    </citation>
    <scope>NUCLEOTIDE SEQUENCE [LARGE SCALE GENOMIC DNA]</scope>
    <source>
        <strain evidence="2">JCM 17741 / KACC 18427 / KCTC 11700BP / SN2</strain>
    </source>
</reference>
<dbReference type="Proteomes" id="UP000000683">
    <property type="component" value="Chromosome"/>
</dbReference>
<name>F5Z753_ALTNA</name>
<sequence length="50" mass="5645">MDHDWVLRIAGFITIEGVTKEDEARMHTHSSLIFISLPTGGVQPGKHLFR</sequence>
<organism evidence="1 2">
    <name type="scientific">Alteromonas naphthalenivorans</name>
    <dbReference type="NCBI Taxonomy" id="715451"/>
    <lineage>
        <taxon>Bacteria</taxon>
        <taxon>Pseudomonadati</taxon>
        <taxon>Pseudomonadota</taxon>
        <taxon>Gammaproteobacteria</taxon>
        <taxon>Alteromonadales</taxon>
        <taxon>Alteromonadaceae</taxon>
        <taxon>Alteromonas/Salinimonas group</taxon>
        <taxon>Alteromonas</taxon>
    </lineage>
</organism>
<evidence type="ECO:0000313" key="1">
    <source>
        <dbReference type="EMBL" id="AEF05716.1"/>
    </source>
</evidence>
<dbReference type="EMBL" id="CP002339">
    <property type="protein sequence ID" value="AEF05716.1"/>
    <property type="molecule type" value="Genomic_DNA"/>
</dbReference>
<keyword evidence="2" id="KW-1185">Reference proteome</keyword>
<dbReference type="AlphaFoldDB" id="F5Z753"/>
<gene>
    <name evidence="1" type="ordered locus">ambt_21125</name>
</gene>
<proteinExistence type="predicted"/>
<dbReference type="HOGENOM" id="CLU_3113855_0_0_6"/>
<accession>F5Z753</accession>
<evidence type="ECO:0000313" key="2">
    <source>
        <dbReference type="Proteomes" id="UP000000683"/>
    </source>
</evidence>
<protein>
    <submittedName>
        <fullName evidence="1">Uncharacterized protein</fullName>
    </submittedName>
</protein>
<dbReference type="KEGG" id="alt:ambt_21125"/>